<keyword evidence="2 13" id="KW-1003">Cell membrane</keyword>
<reference evidence="15" key="1">
    <citation type="thesis" date="2020" institute="ProQuest LLC" country="789 East Eisenhower Parkway, Ann Arbor, MI, USA">
        <title>Comparative Genomics and Chromosome Evolution.</title>
        <authorList>
            <person name="Mudd A.B."/>
        </authorList>
    </citation>
    <scope>NUCLEOTIDE SEQUENCE</scope>
    <source>
        <strain evidence="15">HN-11 Male</strain>
        <tissue evidence="15">Kidney and liver</tissue>
    </source>
</reference>
<keyword evidence="3 13" id="KW-0716">Sensory transduction</keyword>
<gene>
    <name evidence="15" type="ORF">GDO78_017144</name>
</gene>
<dbReference type="GO" id="GO:0005886">
    <property type="term" value="C:plasma membrane"/>
    <property type="evidence" value="ECO:0007669"/>
    <property type="project" value="UniProtKB-SubCell"/>
</dbReference>
<dbReference type="SUPFAM" id="SSF81321">
    <property type="entry name" value="Family A G protein-coupled receptor-like"/>
    <property type="match status" value="1"/>
</dbReference>
<evidence type="ECO:0000256" key="10">
    <source>
        <dbReference type="ARBA" id="ARBA00023180"/>
    </source>
</evidence>
<evidence type="ECO:0000256" key="3">
    <source>
        <dbReference type="ARBA" id="ARBA00022606"/>
    </source>
</evidence>
<dbReference type="PRINTS" id="PR00237">
    <property type="entry name" value="GPCRRHODOPSN"/>
</dbReference>
<comment type="similarity">
    <text evidence="12">Belongs to the G-protein coupled receptor 1 family.</text>
</comment>
<keyword evidence="16" id="KW-1185">Reference proteome</keyword>
<evidence type="ECO:0000259" key="14">
    <source>
        <dbReference type="PROSITE" id="PS50262"/>
    </source>
</evidence>
<organism evidence="15 16">
    <name type="scientific">Eleutherodactylus coqui</name>
    <name type="common">Puerto Rican coqui</name>
    <dbReference type="NCBI Taxonomy" id="57060"/>
    <lineage>
        <taxon>Eukaryota</taxon>
        <taxon>Metazoa</taxon>
        <taxon>Chordata</taxon>
        <taxon>Craniata</taxon>
        <taxon>Vertebrata</taxon>
        <taxon>Euteleostomi</taxon>
        <taxon>Amphibia</taxon>
        <taxon>Batrachia</taxon>
        <taxon>Anura</taxon>
        <taxon>Neobatrachia</taxon>
        <taxon>Hyloidea</taxon>
        <taxon>Eleutherodactylidae</taxon>
        <taxon>Eleutherodactylinae</taxon>
        <taxon>Eleutherodactylus</taxon>
        <taxon>Eleutherodactylus</taxon>
    </lineage>
</organism>
<evidence type="ECO:0000256" key="7">
    <source>
        <dbReference type="ARBA" id="ARBA00023040"/>
    </source>
</evidence>
<evidence type="ECO:0000256" key="11">
    <source>
        <dbReference type="ARBA" id="ARBA00023224"/>
    </source>
</evidence>
<feature type="transmembrane region" description="Helical" evidence="13">
    <location>
        <begin position="92"/>
        <end position="113"/>
    </location>
</feature>
<dbReference type="PANTHER" id="PTHR26454:SF1">
    <property type="entry name" value="OLFACTORY RECEPTOR"/>
    <property type="match status" value="1"/>
</dbReference>
<feature type="domain" description="G-protein coupled receptors family 1 profile" evidence="14">
    <location>
        <begin position="34"/>
        <end position="283"/>
    </location>
</feature>
<dbReference type="GO" id="GO:0004930">
    <property type="term" value="F:G protein-coupled receptor activity"/>
    <property type="evidence" value="ECO:0007669"/>
    <property type="project" value="UniProtKB-KW"/>
</dbReference>
<dbReference type="Pfam" id="PF13853">
    <property type="entry name" value="7tm_4"/>
    <property type="match status" value="1"/>
</dbReference>
<dbReference type="AlphaFoldDB" id="A0A8J6B017"/>
<dbReference type="PRINTS" id="PR00245">
    <property type="entry name" value="OLFACTORYR"/>
</dbReference>
<dbReference type="FunFam" id="1.20.1070.10:FF:000010">
    <property type="entry name" value="Olfactory receptor"/>
    <property type="match status" value="1"/>
</dbReference>
<keyword evidence="10" id="KW-0325">Glycoprotein</keyword>
<evidence type="ECO:0000256" key="4">
    <source>
        <dbReference type="ARBA" id="ARBA00022692"/>
    </source>
</evidence>
<dbReference type="OrthoDB" id="9902777at2759"/>
<dbReference type="PANTHER" id="PTHR26454">
    <property type="entry name" value="OLFACTORY RECEPTOR"/>
    <property type="match status" value="1"/>
</dbReference>
<dbReference type="InterPro" id="IPR047132">
    <property type="entry name" value="Olfact_rcpt_6C-like"/>
</dbReference>
<feature type="transmembrane region" description="Helical" evidence="13">
    <location>
        <begin position="231"/>
        <end position="251"/>
    </location>
</feature>
<evidence type="ECO:0000256" key="13">
    <source>
        <dbReference type="RuleBase" id="RU363047"/>
    </source>
</evidence>
<keyword evidence="8 13" id="KW-0472">Membrane</keyword>
<feature type="transmembrane region" description="Helical" evidence="13">
    <location>
        <begin position="193"/>
        <end position="219"/>
    </location>
</feature>
<dbReference type="InterPro" id="IPR017452">
    <property type="entry name" value="GPCR_Rhodpsn_7TM"/>
</dbReference>
<evidence type="ECO:0000256" key="1">
    <source>
        <dbReference type="ARBA" id="ARBA00004651"/>
    </source>
</evidence>
<dbReference type="PROSITE" id="PS50262">
    <property type="entry name" value="G_PROTEIN_RECEP_F1_2"/>
    <property type="match status" value="1"/>
</dbReference>
<evidence type="ECO:0000256" key="12">
    <source>
        <dbReference type="RuleBase" id="RU000688"/>
    </source>
</evidence>
<feature type="transmembrane region" description="Helical" evidence="13">
    <location>
        <begin position="133"/>
        <end position="157"/>
    </location>
</feature>
<keyword evidence="5 13" id="KW-0552">Olfaction</keyword>
<proteinExistence type="inferred from homology"/>
<evidence type="ECO:0000256" key="5">
    <source>
        <dbReference type="ARBA" id="ARBA00022725"/>
    </source>
</evidence>
<dbReference type="Gene3D" id="1.20.1070.10">
    <property type="entry name" value="Rhodopsin 7-helix transmembrane proteins"/>
    <property type="match status" value="1"/>
</dbReference>
<evidence type="ECO:0000256" key="6">
    <source>
        <dbReference type="ARBA" id="ARBA00022989"/>
    </source>
</evidence>
<keyword evidence="11 12" id="KW-0807">Transducer</keyword>
<dbReference type="GO" id="GO:0004984">
    <property type="term" value="F:olfactory receptor activity"/>
    <property type="evidence" value="ECO:0007669"/>
    <property type="project" value="InterPro"/>
</dbReference>
<dbReference type="EMBL" id="WNTK01023097">
    <property type="protein sequence ID" value="KAG9461357.1"/>
    <property type="molecule type" value="Genomic_DNA"/>
</dbReference>
<feature type="transmembrane region" description="Helical" evidence="13">
    <location>
        <begin position="15"/>
        <end position="41"/>
    </location>
</feature>
<protein>
    <recommendedName>
        <fullName evidence="13">Olfactory receptor</fullName>
    </recommendedName>
</protein>
<keyword evidence="6 13" id="KW-1133">Transmembrane helix</keyword>
<evidence type="ECO:0000256" key="9">
    <source>
        <dbReference type="ARBA" id="ARBA00023170"/>
    </source>
</evidence>
<feature type="transmembrane region" description="Helical" evidence="13">
    <location>
        <begin position="53"/>
        <end position="80"/>
    </location>
</feature>
<accession>A0A8J6B017</accession>
<evidence type="ECO:0000256" key="2">
    <source>
        <dbReference type="ARBA" id="ARBA00022475"/>
    </source>
</evidence>
<evidence type="ECO:0000256" key="8">
    <source>
        <dbReference type="ARBA" id="ARBA00023136"/>
    </source>
</evidence>
<dbReference type="Proteomes" id="UP000770717">
    <property type="component" value="Unassembled WGS sequence"/>
</dbReference>
<dbReference type="InterPro" id="IPR000276">
    <property type="entry name" value="GPCR_Rhodpsn"/>
</dbReference>
<evidence type="ECO:0000313" key="16">
    <source>
        <dbReference type="Proteomes" id="UP000770717"/>
    </source>
</evidence>
<comment type="subcellular location">
    <subcellularLocation>
        <location evidence="1 13">Cell membrane</location>
        <topology evidence="1 13">Multi-pass membrane protein</topology>
    </subcellularLocation>
</comment>
<sequence>MIEEFVLTGFPGGHLIHAAMATILLPVYLVTLAGNTFIIVIICMDSRLHYPMYFFLVCLSFMEILGISAVMCKLFAILISAQSTISKNGCMIQSYIYFFLSSSDFLLLSVMSIDRYVAVCYLLRYYSIMRRNLCIKLVVSCFFISFVCLLPPTIMIAQLPFCHHVLDHFFCDNRAMVKLICVSDISLLNLSSLIGSVFILIVPLIITSVSYILIVSEVIRLPSDTGHQKTFSTCVSHFTMVSIVFGSALFIKIRPSGNYSIAIDKTVNLTSTTLAPLLNPFIYTLRNQKVKDCIRDSVKKRRLL</sequence>
<dbReference type="PROSITE" id="PS00237">
    <property type="entry name" value="G_PROTEIN_RECEP_F1_1"/>
    <property type="match status" value="1"/>
</dbReference>
<evidence type="ECO:0000313" key="15">
    <source>
        <dbReference type="EMBL" id="KAG9461357.1"/>
    </source>
</evidence>
<name>A0A8J6B017_ELECQ</name>
<dbReference type="InterPro" id="IPR000725">
    <property type="entry name" value="Olfact_rcpt"/>
</dbReference>
<keyword evidence="7 12" id="KW-0297">G-protein coupled receptor</keyword>
<keyword evidence="9 12" id="KW-0675">Receptor</keyword>
<comment type="caution">
    <text evidence="15">The sequence shown here is derived from an EMBL/GenBank/DDBJ whole genome shotgun (WGS) entry which is preliminary data.</text>
</comment>
<keyword evidence="4 12" id="KW-0812">Transmembrane</keyword>